<feature type="transmembrane region" description="Helical" evidence="7">
    <location>
        <begin position="283"/>
        <end position="300"/>
    </location>
</feature>
<dbReference type="Gene3D" id="1.20.1250.20">
    <property type="entry name" value="MFS general substrate transporter like domains"/>
    <property type="match status" value="1"/>
</dbReference>
<keyword evidence="4 7" id="KW-0812">Transmembrane</keyword>
<keyword evidence="6 7" id="KW-0472">Membrane</keyword>
<dbReference type="PROSITE" id="PS50850">
    <property type="entry name" value="MFS"/>
    <property type="match status" value="1"/>
</dbReference>
<feature type="transmembrane region" description="Helical" evidence="7">
    <location>
        <begin position="21"/>
        <end position="39"/>
    </location>
</feature>
<keyword evidence="3" id="KW-1003">Cell membrane</keyword>
<dbReference type="Proteomes" id="UP000198660">
    <property type="component" value="Unassembled WGS sequence"/>
</dbReference>
<reference evidence="10" key="1">
    <citation type="submission" date="2016-10" db="EMBL/GenBank/DDBJ databases">
        <authorList>
            <person name="Varghese N."/>
            <person name="Submissions S."/>
        </authorList>
    </citation>
    <scope>NUCLEOTIDE SEQUENCE [LARGE SCALE GENOMIC DNA]</scope>
    <source>
        <strain evidence="10">DSM 45789</strain>
    </source>
</reference>
<dbReference type="GO" id="GO:0022857">
    <property type="term" value="F:transmembrane transporter activity"/>
    <property type="evidence" value="ECO:0007669"/>
    <property type="project" value="InterPro"/>
</dbReference>
<evidence type="ECO:0000256" key="5">
    <source>
        <dbReference type="ARBA" id="ARBA00022989"/>
    </source>
</evidence>
<evidence type="ECO:0000256" key="4">
    <source>
        <dbReference type="ARBA" id="ARBA00022692"/>
    </source>
</evidence>
<name>A0A1I6U3S8_9BACL</name>
<feature type="transmembrane region" description="Helical" evidence="7">
    <location>
        <begin position="371"/>
        <end position="391"/>
    </location>
</feature>
<feature type="transmembrane region" description="Helical" evidence="7">
    <location>
        <begin position="82"/>
        <end position="99"/>
    </location>
</feature>
<dbReference type="AlphaFoldDB" id="A0A1I6U3S8"/>
<organism evidence="9 10">
    <name type="scientific">Marininema halotolerans</name>
    <dbReference type="NCBI Taxonomy" id="1155944"/>
    <lineage>
        <taxon>Bacteria</taxon>
        <taxon>Bacillati</taxon>
        <taxon>Bacillota</taxon>
        <taxon>Bacilli</taxon>
        <taxon>Bacillales</taxon>
        <taxon>Thermoactinomycetaceae</taxon>
        <taxon>Marininema</taxon>
    </lineage>
</organism>
<evidence type="ECO:0000256" key="1">
    <source>
        <dbReference type="ARBA" id="ARBA00004651"/>
    </source>
</evidence>
<evidence type="ECO:0000256" key="2">
    <source>
        <dbReference type="ARBA" id="ARBA00022448"/>
    </source>
</evidence>
<evidence type="ECO:0000256" key="7">
    <source>
        <dbReference type="SAM" id="Phobius"/>
    </source>
</evidence>
<dbReference type="Pfam" id="PF07690">
    <property type="entry name" value="MFS_1"/>
    <property type="match status" value="2"/>
</dbReference>
<dbReference type="InterPro" id="IPR020846">
    <property type="entry name" value="MFS_dom"/>
</dbReference>
<keyword evidence="2" id="KW-0813">Transport</keyword>
<evidence type="ECO:0000313" key="10">
    <source>
        <dbReference type="Proteomes" id="UP000198660"/>
    </source>
</evidence>
<gene>
    <name evidence="9" type="ORF">SAMN05444972_11346</name>
</gene>
<dbReference type="GO" id="GO:0005886">
    <property type="term" value="C:plasma membrane"/>
    <property type="evidence" value="ECO:0007669"/>
    <property type="project" value="UniProtKB-SubCell"/>
</dbReference>
<keyword evidence="10" id="KW-1185">Reference proteome</keyword>
<feature type="transmembrane region" description="Helical" evidence="7">
    <location>
        <begin position="143"/>
        <end position="163"/>
    </location>
</feature>
<sequence length="412" mass="45968">MLIYQLPSLIKSYSMTIQVRLLGEFITCLTGSAIAPFMILYQDQIIKNPTLTMLIIGLQPFADILSTLIGGNITDRFGRKPIMMLALSLQLFAMVGYLLATHLWLIAIANMINGVGRSFYIPASKAQIADIVEPNRLAEVYGLLNVIATMGVVISPFCGLLIIHHPRLFFALSSLGLFIYLLLFRWKVAESIPSTHLLTSNHTKMPQPFHWWQLKNIISYMVLALPISFFYAQIESNFPLILKQSYPKLPSLMVWLATLHGVAVILIQLAVVKKTARYPSRTVILASYFLFGGVALLYGYGSSLFLLFGAQFLLATAETLGLMRLQTTLSQIAPLHHRGRAFSIYGMHWDLSRMIGPLFGSLLIGTKGYPLLFALVALCLFCGGLGQTIFFKKIEATTYHPSDDRKLPLNET</sequence>
<evidence type="ECO:0000256" key="3">
    <source>
        <dbReference type="ARBA" id="ARBA00022475"/>
    </source>
</evidence>
<dbReference type="RefSeq" id="WP_091838869.1">
    <property type="nucleotide sequence ID" value="NZ_FPAA01000013.1"/>
</dbReference>
<dbReference type="PANTHER" id="PTHR43414">
    <property type="entry name" value="MULTIDRUG RESISTANCE PROTEIN MDTG"/>
    <property type="match status" value="1"/>
</dbReference>
<comment type="subcellular location">
    <subcellularLocation>
        <location evidence="1">Cell membrane</location>
        <topology evidence="1">Multi-pass membrane protein</topology>
    </subcellularLocation>
</comment>
<evidence type="ECO:0000256" key="6">
    <source>
        <dbReference type="ARBA" id="ARBA00023136"/>
    </source>
</evidence>
<dbReference type="SUPFAM" id="SSF103473">
    <property type="entry name" value="MFS general substrate transporter"/>
    <property type="match status" value="1"/>
</dbReference>
<dbReference type="OrthoDB" id="9793283at2"/>
<feature type="transmembrane region" description="Helical" evidence="7">
    <location>
        <begin position="209"/>
        <end position="232"/>
    </location>
</feature>
<evidence type="ECO:0000313" key="9">
    <source>
        <dbReference type="EMBL" id="SFS96072.1"/>
    </source>
</evidence>
<dbReference type="PANTHER" id="PTHR43414:SF1">
    <property type="entry name" value="PEPTIDE PERMEASE"/>
    <property type="match status" value="1"/>
</dbReference>
<feature type="domain" description="Major facilitator superfamily (MFS) profile" evidence="8">
    <location>
        <begin position="16"/>
        <end position="395"/>
    </location>
</feature>
<dbReference type="InterPro" id="IPR011701">
    <property type="entry name" value="MFS"/>
</dbReference>
<dbReference type="EMBL" id="FPAA01000013">
    <property type="protein sequence ID" value="SFS96072.1"/>
    <property type="molecule type" value="Genomic_DNA"/>
</dbReference>
<protein>
    <submittedName>
        <fullName evidence="9">Predicted arabinose efflux permease, MFS family</fullName>
    </submittedName>
</protein>
<dbReference type="InterPro" id="IPR036259">
    <property type="entry name" value="MFS_trans_sf"/>
</dbReference>
<accession>A0A1I6U3S8</accession>
<keyword evidence="5 7" id="KW-1133">Transmembrane helix</keyword>
<feature type="transmembrane region" description="Helical" evidence="7">
    <location>
        <begin position="252"/>
        <end position="271"/>
    </location>
</feature>
<feature type="transmembrane region" description="Helical" evidence="7">
    <location>
        <begin position="169"/>
        <end position="188"/>
    </location>
</feature>
<evidence type="ECO:0000259" key="8">
    <source>
        <dbReference type="PROSITE" id="PS50850"/>
    </source>
</evidence>
<proteinExistence type="predicted"/>